<evidence type="ECO:0000259" key="3">
    <source>
        <dbReference type="PROSITE" id="PS51831"/>
    </source>
</evidence>
<dbReference type="InterPro" id="IPR004095">
    <property type="entry name" value="TGS"/>
</dbReference>
<gene>
    <name evidence="5" type="ORF">COV85_01100</name>
</gene>
<dbReference type="FunFam" id="3.10.20.30:FF:000002">
    <property type="entry name" value="GTP pyrophosphokinase (RelA/SpoT)"/>
    <property type="match status" value="1"/>
</dbReference>
<comment type="function">
    <text evidence="2">In eubacteria ppGpp (guanosine 3'-diphosphate 5'-diphosphate) is a mediator of the stringent response that coordinates a variety of cellular activities in response to changes in nutritional abundance.</text>
</comment>
<comment type="caution">
    <text evidence="5">The sequence shown here is derived from an EMBL/GenBank/DDBJ whole genome shotgun (WGS) entry which is preliminary data.</text>
</comment>
<feature type="domain" description="TGS" evidence="4">
    <location>
        <begin position="406"/>
        <end position="467"/>
    </location>
</feature>
<dbReference type="InterPro" id="IPR006674">
    <property type="entry name" value="HD_domain"/>
</dbReference>
<evidence type="ECO:0000313" key="5">
    <source>
        <dbReference type="EMBL" id="PIQ74624.1"/>
    </source>
</evidence>
<sequence>MPPHAPNIEDLIKEVQSYNPQANFDLIQKAFEFAKKAHGNQLRESGEPYIIHPLATARTLAQLRLNSKTIAAGLLHDVADDTPVTIEDIEKEFGPEIAFMVSGVSKLGKIKYRGIEEQAEKLRRVFLAMAQDIRVVLIKLADRLHNLKTLKYVPEEKQKRIAMEALEIYAPLAYRLGMGEMKGQIEDAAFPYYYPNEYKWLMQNVRDKYQERENYIQKIQKMVRGELEKAKVQVADIHSRAKHYYSLYKKLQRHEMDLNKIYDLVALRIIVPTIEDCYTTLGVVHKMWRPLPGRIKDYIAIPKTNGYQSIHTTVFCVDGKIVEIQIRTEKMHKEAEYGIAAHWHYSEKGGFKDYLKKTFRFRVQPALTLQPPKKELLWIQQLQDWQKETKDPEEFLEGLKIDFFNNRIFVFTPMGLVIDLPENATAVDFAYAIHTDIGHRCVGAKVGGKIIALSQPLSNGQIVEILTQKETRPKRDWLEFVKTSDARSKIKKWLREKEGIILEKEVAEAPKEKQIPSLKKAKEKEASPAQVEVDGQTQILTHIAKCCQPQPPDSIRGYITVSRGVSVHKASCHSLAKIKNPEKLVEAKWKK</sequence>
<dbReference type="InterPro" id="IPR033655">
    <property type="entry name" value="TGS_RelA/SpoT"/>
</dbReference>
<dbReference type="SUPFAM" id="SSF109604">
    <property type="entry name" value="HD-domain/PDEase-like"/>
    <property type="match status" value="1"/>
</dbReference>
<dbReference type="Proteomes" id="UP000231550">
    <property type="component" value="Unassembled WGS sequence"/>
</dbReference>
<dbReference type="PROSITE" id="PS51880">
    <property type="entry name" value="TGS"/>
    <property type="match status" value="1"/>
</dbReference>
<dbReference type="GO" id="GO:0015969">
    <property type="term" value="P:guanosine tetraphosphate metabolic process"/>
    <property type="evidence" value="ECO:0007669"/>
    <property type="project" value="InterPro"/>
</dbReference>
<organism evidence="5 6">
    <name type="scientific">Candidatus Portnoybacteria bacterium CG11_big_fil_rev_8_21_14_0_20_44_10</name>
    <dbReference type="NCBI Taxonomy" id="1974818"/>
    <lineage>
        <taxon>Bacteria</taxon>
        <taxon>Candidatus Portnoyibacteriota</taxon>
    </lineage>
</organism>
<dbReference type="FunFam" id="1.10.3210.10:FF:000001">
    <property type="entry name" value="GTP pyrophosphokinase RelA"/>
    <property type="match status" value="1"/>
</dbReference>
<dbReference type="InterPro" id="IPR012676">
    <property type="entry name" value="TGS-like"/>
</dbReference>
<dbReference type="SUPFAM" id="SSF81301">
    <property type="entry name" value="Nucleotidyltransferase"/>
    <property type="match status" value="1"/>
</dbReference>
<dbReference type="CDD" id="cd01668">
    <property type="entry name" value="TGS_RSH"/>
    <property type="match status" value="1"/>
</dbReference>
<dbReference type="InterPro" id="IPR043519">
    <property type="entry name" value="NT_sf"/>
</dbReference>
<dbReference type="Pfam" id="PF04607">
    <property type="entry name" value="RelA_SpoT"/>
    <property type="match status" value="1"/>
</dbReference>
<evidence type="ECO:0000313" key="6">
    <source>
        <dbReference type="Proteomes" id="UP000231550"/>
    </source>
</evidence>
<evidence type="ECO:0000256" key="2">
    <source>
        <dbReference type="RuleBase" id="RU003847"/>
    </source>
</evidence>
<evidence type="ECO:0000259" key="4">
    <source>
        <dbReference type="PROSITE" id="PS51880"/>
    </source>
</evidence>
<dbReference type="Gene3D" id="3.10.20.30">
    <property type="match status" value="1"/>
</dbReference>
<dbReference type="AlphaFoldDB" id="A0A2H0KT70"/>
<dbReference type="SMART" id="SM00471">
    <property type="entry name" value="HDc"/>
    <property type="match status" value="1"/>
</dbReference>
<dbReference type="InterPro" id="IPR012675">
    <property type="entry name" value="Beta-grasp_dom_sf"/>
</dbReference>
<dbReference type="FunFam" id="3.30.460.10:FF:000001">
    <property type="entry name" value="GTP pyrophosphokinase RelA"/>
    <property type="match status" value="1"/>
</dbReference>
<dbReference type="PROSITE" id="PS51831">
    <property type="entry name" value="HD"/>
    <property type="match status" value="1"/>
</dbReference>
<dbReference type="CDD" id="cd00077">
    <property type="entry name" value="HDc"/>
    <property type="match status" value="1"/>
</dbReference>
<dbReference type="InterPro" id="IPR004811">
    <property type="entry name" value="RelA/Spo_fam"/>
</dbReference>
<dbReference type="EMBL" id="PCVN01000030">
    <property type="protein sequence ID" value="PIQ74624.1"/>
    <property type="molecule type" value="Genomic_DNA"/>
</dbReference>
<dbReference type="SMART" id="SM00954">
    <property type="entry name" value="RelA_SpoT"/>
    <property type="match status" value="1"/>
</dbReference>
<dbReference type="NCBIfam" id="TIGR00691">
    <property type="entry name" value="spoT_relA"/>
    <property type="match status" value="1"/>
</dbReference>
<dbReference type="PANTHER" id="PTHR21262">
    <property type="entry name" value="GUANOSINE-3',5'-BIS DIPHOSPHATE 3'-PYROPHOSPHOHYDROLASE"/>
    <property type="match status" value="1"/>
</dbReference>
<dbReference type="GO" id="GO:0005886">
    <property type="term" value="C:plasma membrane"/>
    <property type="evidence" value="ECO:0007669"/>
    <property type="project" value="TreeGrafter"/>
</dbReference>
<accession>A0A2H0KT70</accession>
<evidence type="ECO:0000256" key="1">
    <source>
        <dbReference type="ARBA" id="ARBA00025704"/>
    </source>
</evidence>
<dbReference type="Gene3D" id="1.10.3210.10">
    <property type="entry name" value="Hypothetical protein af1432"/>
    <property type="match status" value="1"/>
</dbReference>
<dbReference type="Gene3D" id="3.30.460.10">
    <property type="entry name" value="Beta Polymerase, domain 2"/>
    <property type="match status" value="1"/>
</dbReference>
<dbReference type="InterPro" id="IPR007685">
    <property type="entry name" value="RelA_SpoT"/>
</dbReference>
<dbReference type="Pfam" id="PF02824">
    <property type="entry name" value="TGS"/>
    <property type="match status" value="1"/>
</dbReference>
<comment type="similarity">
    <text evidence="2">Belongs to the relA/spoT family.</text>
</comment>
<dbReference type="CDD" id="cd05399">
    <property type="entry name" value="NT_Rel-Spo_like"/>
    <property type="match status" value="1"/>
</dbReference>
<proteinExistence type="inferred from homology"/>
<dbReference type="Pfam" id="PF13328">
    <property type="entry name" value="HD_4"/>
    <property type="match status" value="1"/>
</dbReference>
<feature type="domain" description="HD" evidence="3">
    <location>
        <begin position="49"/>
        <end position="147"/>
    </location>
</feature>
<protein>
    <recommendedName>
        <fullName evidence="7">(P)ppGpp synthetase</fullName>
    </recommendedName>
</protein>
<name>A0A2H0KT70_9BACT</name>
<dbReference type="InterPro" id="IPR003607">
    <property type="entry name" value="HD/PDEase_dom"/>
</dbReference>
<reference evidence="5 6" key="1">
    <citation type="submission" date="2017-09" db="EMBL/GenBank/DDBJ databases">
        <title>Depth-based differentiation of microbial function through sediment-hosted aquifers and enrichment of novel symbionts in the deep terrestrial subsurface.</title>
        <authorList>
            <person name="Probst A.J."/>
            <person name="Ladd B."/>
            <person name="Jarett J.K."/>
            <person name="Geller-Mcgrath D.E."/>
            <person name="Sieber C.M."/>
            <person name="Emerson J.B."/>
            <person name="Anantharaman K."/>
            <person name="Thomas B.C."/>
            <person name="Malmstrom R."/>
            <person name="Stieglmeier M."/>
            <person name="Klingl A."/>
            <person name="Woyke T."/>
            <person name="Ryan C.M."/>
            <person name="Banfield J.F."/>
        </authorList>
    </citation>
    <scope>NUCLEOTIDE SEQUENCE [LARGE SCALE GENOMIC DNA]</scope>
    <source>
        <strain evidence="5">CG11_big_fil_rev_8_21_14_0_20_44_10</strain>
    </source>
</reference>
<comment type="pathway">
    <text evidence="1">Purine metabolism.</text>
</comment>
<dbReference type="PANTHER" id="PTHR21262:SF31">
    <property type="entry name" value="GTP PYROPHOSPHOKINASE"/>
    <property type="match status" value="1"/>
</dbReference>
<evidence type="ECO:0008006" key="7">
    <source>
        <dbReference type="Google" id="ProtNLM"/>
    </source>
</evidence>
<dbReference type="SUPFAM" id="SSF81271">
    <property type="entry name" value="TGS-like"/>
    <property type="match status" value="1"/>
</dbReference>